<dbReference type="EMBL" id="JAVDYF010000001">
    <property type="protein sequence ID" value="MDR7356131.1"/>
    <property type="molecule type" value="Genomic_DNA"/>
</dbReference>
<organism evidence="1 2">
    <name type="scientific">Corynebacterium felinum</name>
    <dbReference type="NCBI Taxonomy" id="131318"/>
    <lineage>
        <taxon>Bacteria</taxon>
        <taxon>Bacillati</taxon>
        <taxon>Actinomycetota</taxon>
        <taxon>Actinomycetes</taxon>
        <taxon>Mycobacteriales</taxon>
        <taxon>Corynebacteriaceae</taxon>
        <taxon>Corynebacterium</taxon>
    </lineage>
</organism>
<comment type="caution">
    <text evidence="1">The sequence shown here is derived from an EMBL/GenBank/DDBJ whole genome shotgun (WGS) entry which is preliminary data.</text>
</comment>
<accession>A0ABU2BBY1</accession>
<protein>
    <submittedName>
        <fullName evidence="1">Uncharacterized protein</fullName>
    </submittedName>
</protein>
<name>A0ABU2BBY1_9CORY</name>
<gene>
    <name evidence="1" type="ORF">J2S37_002669</name>
</gene>
<dbReference type="Proteomes" id="UP001183619">
    <property type="component" value="Unassembled WGS sequence"/>
</dbReference>
<keyword evidence="2" id="KW-1185">Reference proteome</keyword>
<evidence type="ECO:0000313" key="2">
    <source>
        <dbReference type="Proteomes" id="UP001183619"/>
    </source>
</evidence>
<sequence length="71" mass="8429">MKLHKQKHHRCFFWACLYETNENQNDSLTLGRVSPSLAQRVEERSFIFVLGGPTQRITEVFLKSPLYVERF</sequence>
<reference evidence="1 2" key="1">
    <citation type="submission" date="2023-07" db="EMBL/GenBank/DDBJ databases">
        <title>Sequencing the genomes of 1000 actinobacteria strains.</title>
        <authorList>
            <person name="Klenk H.-P."/>
        </authorList>
    </citation>
    <scope>NUCLEOTIDE SEQUENCE [LARGE SCALE GENOMIC DNA]</scope>
    <source>
        <strain evidence="1 2">DSM 44508</strain>
    </source>
</reference>
<proteinExistence type="predicted"/>
<evidence type="ECO:0000313" key="1">
    <source>
        <dbReference type="EMBL" id="MDR7356131.1"/>
    </source>
</evidence>